<dbReference type="Pfam" id="PF04398">
    <property type="entry name" value="DUF538"/>
    <property type="match status" value="2"/>
</dbReference>
<dbReference type="SUPFAM" id="SSF141562">
    <property type="entry name" value="At5g01610-like"/>
    <property type="match status" value="2"/>
</dbReference>
<evidence type="ECO:0000313" key="1">
    <source>
        <dbReference type="EMBL" id="KAK7840171.1"/>
    </source>
</evidence>
<dbReference type="PANTHER" id="PTHR31676">
    <property type="entry name" value="T31J12.3 PROTEIN-RELATED"/>
    <property type="match status" value="1"/>
</dbReference>
<gene>
    <name evidence="1" type="ORF">CFP56_016964</name>
</gene>
<evidence type="ECO:0008006" key="3">
    <source>
        <dbReference type="Google" id="ProtNLM"/>
    </source>
</evidence>
<reference evidence="1 2" key="1">
    <citation type="journal article" date="2018" name="Sci. Data">
        <title>The draft genome sequence of cork oak.</title>
        <authorList>
            <person name="Ramos A.M."/>
            <person name="Usie A."/>
            <person name="Barbosa P."/>
            <person name="Barros P.M."/>
            <person name="Capote T."/>
            <person name="Chaves I."/>
            <person name="Simoes F."/>
            <person name="Abreu I."/>
            <person name="Carrasquinho I."/>
            <person name="Faro C."/>
            <person name="Guimaraes J.B."/>
            <person name="Mendonca D."/>
            <person name="Nobrega F."/>
            <person name="Rodrigues L."/>
            <person name="Saibo N.J.M."/>
            <person name="Varela M.C."/>
            <person name="Egas C."/>
            <person name="Matos J."/>
            <person name="Miguel C.M."/>
            <person name="Oliveira M.M."/>
            <person name="Ricardo C.P."/>
            <person name="Goncalves S."/>
        </authorList>
    </citation>
    <scope>NUCLEOTIDE SEQUENCE [LARGE SCALE GENOMIC DNA]</scope>
    <source>
        <strain evidence="2">cv. HL8</strain>
    </source>
</reference>
<sequence length="228" mass="26117">MASNSITSRDQDERAGAEIVHGPEECYRHSIDLLEELGFPKGVLPLQDLEECGRVRETGFVWMKQKAPYEHFFVGSNTRDERAGAEIVHGPEECYRHSIDLLEELGFPKGVLPLQDLEECGRVRETGFVWMKQKAPYEHFFVGSNTRVSYSLEVTAYVEKFKMKKMTGIKSKQVFLWVPITEMSIDDPASKKIYFKTPMGIGKSFPVTAFMSEEEKQKYLEEKANSTK</sequence>
<dbReference type="Proteomes" id="UP000237347">
    <property type="component" value="Unassembled WGS sequence"/>
</dbReference>
<name>A0AAW0KQ90_QUESU</name>
<comment type="caution">
    <text evidence="1">The sequence shown here is derived from an EMBL/GenBank/DDBJ whole genome shotgun (WGS) entry which is preliminary data.</text>
</comment>
<dbReference type="EMBL" id="PKMF04000267">
    <property type="protein sequence ID" value="KAK7840171.1"/>
    <property type="molecule type" value="Genomic_DNA"/>
</dbReference>
<keyword evidence="2" id="KW-1185">Reference proteome</keyword>
<evidence type="ECO:0000313" key="2">
    <source>
        <dbReference type="Proteomes" id="UP000237347"/>
    </source>
</evidence>
<dbReference type="InterPro" id="IPR007493">
    <property type="entry name" value="DUF538"/>
</dbReference>
<organism evidence="1 2">
    <name type="scientific">Quercus suber</name>
    <name type="common">Cork oak</name>
    <dbReference type="NCBI Taxonomy" id="58331"/>
    <lineage>
        <taxon>Eukaryota</taxon>
        <taxon>Viridiplantae</taxon>
        <taxon>Streptophyta</taxon>
        <taxon>Embryophyta</taxon>
        <taxon>Tracheophyta</taxon>
        <taxon>Spermatophyta</taxon>
        <taxon>Magnoliopsida</taxon>
        <taxon>eudicotyledons</taxon>
        <taxon>Gunneridae</taxon>
        <taxon>Pentapetalae</taxon>
        <taxon>rosids</taxon>
        <taxon>fabids</taxon>
        <taxon>Fagales</taxon>
        <taxon>Fagaceae</taxon>
        <taxon>Quercus</taxon>
    </lineage>
</organism>
<dbReference type="Gene3D" id="2.30.240.10">
    <property type="entry name" value="At5g01610-like"/>
    <property type="match status" value="1"/>
</dbReference>
<dbReference type="AlphaFoldDB" id="A0AAW0KQ90"/>
<protein>
    <recommendedName>
        <fullName evidence="3">DUF538 domain-containing protein</fullName>
    </recommendedName>
</protein>
<proteinExistence type="predicted"/>
<dbReference type="PANTHER" id="PTHR31676:SF20">
    <property type="entry name" value="T19F6.7 PROTEIN"/>
    <property type="match status" value="1"/>
</dbReference>
<accession>A0AAW0KQ90</accession>
<dbReference type="InterPro" id="IPR036758">
    <property type="entry name" value="At5g01610-like"/>
</dbReference>